<proteinExistence type="predicted"/>
<protein>
    <submittedName>
        <fullName evidence="1">Uncharacterized protein</fullName>
    </submittedName>
</protein>
<dbReference type="Proteomes" id="UP001139344">
    <property type="component" value="Unassembled WGS sequence"/>
</dbReference>
<accession>A0A9X1UV83</accession>
<organism evidence="1 2">
    <name type="scientific">Christiangramia crocea</name>
    <dbReference type="NCBI Taxonomy" id="2904124"/>
    <lineage>
        <taxon>Bacteria</taxon>
        <taxon>Pseudomonadati</taxon>
        <taxon>Bacteroidota</taxon>
        <taxon>Flavobacteriia</taxon>
        <taxon>Flavobacteriales</taxon>
        <taxon>Flavobacteriaceae</taxon>
        <taxon>Christiangramia</taxon>
    </lineage>
</organism>
<reference evidence="1" key="1">
    <citation type="submission" date="2021-12" db="EMBL/GenBank/DDBJ databases">
        <title>Description of Gramella crocea sp. nov., a new bacterium isolated from activated sludge.</title>
        <authorList>
            <person name="Zhang X."/>
        </authorList>
    </citation>
    <scope>NUCLEOTIDE SEQUENCE</scope>
    <source>
        <strain evidence="1">YB25</strain>
    </source>
</reference>
<sequence length="79" mass="9470">MNKLETIRKEIQKYHNILRLTKEESLNLIGSKHGYKHYESFYKVVTGERLTLDSEKNEKKLQSILDDYKKVNESRQNNL</sequence>
<comment type="caution">
    <text evidence="1">The sequence shown here is derived from an EMBL/GenBank/DDBJ whole genome shotgun (WGS) entry which is preliminary data.</text>
</comment>
<evidence type="ECO:0000313" key="1">
    <source>
        <dbReference type="EMBL" id="MCG9971032.1"/>
    </source>
</evidence>
<keyword evidence="2" id="KW-1185">Reference proteome</keyword>
<dbReference type="AlphaFoldDB" id="A0A9X1UV83"/>
<dbReference type="RefSeq" id="WP_240096927.1">
    <property type="nucleotide sequence ID" value="NZ_JAJSON010000014.1"/>
</dbReference>
<name>A0A9X1UV83_9FLAO</name>
<evidence type="ECO:0000313" key="2">
    <source>
        <dbReference type="Proteomes" id="UP001139344"/>
    </source>
</evidence>
<gene>
    <name evidence="1" type="ORF">LU635_05225</name>
</gene>
<dbReference type="EMBL" id="JAJSON010000014">
    <property type="protein sequence ID" value="MCG9971032.1"/>
    <property type="molecule type" value="Genomic_DNA"/>
</dbReference>